<name>A0A2R4BRI6_THAAR</name>
<dbReference type="AlphaFoldDB" id="A0A2R4BRI6"/>
<dbReference type="Proteomes" id="UP000241885">
    <property type="component" value="Chromosome"/>
</dbReference>
<dbReference type="Pfam" id="PF07044">
    <property type="entry name" value="DUF1329"/>
    <property type="match status" value="1"/>
</dbReference>
<proteinExistence type="predicted"/>
<evidence type="ECO:0000313" key="3">
    <source>
        <dbReference type="Proteomes" id="UP000241885"/>
    </source>
</evidence>
<accession>A0A2R4BRI6</accession>
<feature type="signal peptide" evidence="1">
    <location>
        <begin position="1"/>
        <end position="25"/>
    </location>
</feature>
<keyword evidence="3" id="KW-1185">Reference proteome</keyword>
<dbReference type="RefSeq" id="WP_107221977.1">
    <property type="nucleotide sequence ID" value="NZ_CP028339.1"/>
</dbReference>
<reference evidence="2 3" key="1">
    <citation type="submission" date="2018-03" db="EMBL/GenBank/DDBJ databases">
        <title>Complete genome sequence of Thauera aromatica, a model organism for studying aromatic compound degradation under denitrifying conditions.</title>
        <authorList>
            <person name="Lo H.-Y."/>
            <person name="Goris T."/>
            <person name="Boll M."/>
            <person name="Mueller J.A."/>
        </authorList>
    </citation>
    <scope>NUCLEOTIDE SEQUENCE [LARGE SCALE GENOMIC DNA]</scope>
    <source>
        <strain evidence="2 3">K172</strain>
    </source>
</reference>
<feature type="chain" id="PRO_5015359874" description="DUF1329 domain-containing protein" evidence="1">
    <location>
        <begin position="26"/>
        <end position="456"/>
    </location>
</feature>
<dbReference type="KEGG" id="tak:Tharo_3064"/>
<gene>
    <name evidence="2" type="ORF">Tharo_3064</name>
</gene>
<keyword evidence="1" id="KW-0732">Signal</keyword>
<dbReference type="EMBL" id="CP028339">
    <property type="protein sequence ID" value="AVR89945.1"/>
    <property type="molecule type" value="Genomic_DNA"/>
</dbReference>
<dbReference type="Gene3D" id="2.50.20.10">
    <property type="entry name" value="Lipoprotein localisation LolA/LolB/LppX"/>
    <property type="match status" value="1"/>
</dbReference>
<organism evidence="2 3">
    <name type="scientific">Thauera aromatica K172</name>
    <dbReference type="NCBI Taxonomy" id="44139"/>
    <lineage>
        <taxon>Bacteria</taxon>
        <taxon>Pseudomonadati</taxon>
        <taxon>Pseudomonadota</taxon>
        <taxon>Betaproteobacteria</taxon>
        <taxon>Rhodocyclales</taxon>
        <taxon>Zoogloeaceae</taxon>
        <taxon>Thauera</taxon>
    </lineage>
</organism>
<evidence type="ECO:0000313" key="2">
    <source>
        <dbReference type="EMBL" id="AVR89945.1"/>
    </source>
</evidence>
<dbReference type="OrthoDB" id="6751304at2"/>
<dbReference type="CDD" id="cd16329">
    <property type="entry name" value="LolA_like"/>
    <property type="match status" value="1"/>
</dbReference>
<sequence length="456" mass="50827">MFTFKKTLLCVSILALSAGMQSTMAAVSADEAAKLKTWLTPLGGEKAGNKDGTIPAWTGGQTGPVAGPKVGDIPVNLFPNEKPVLQITASNMAQHADKLSEGTQALLKKYPDTFRVDVYPTHRTATVPEHVAANTFKNATSCKTIEGGNSIEGCFGGLPFPIPQTGVEVVWNYLLRVEPESKEFGFKNIVGSSDGNHTLATRNDMFFQQPYYYKDGSWETWSKDGKGEYTMFRFSTTAPSFKMGESLVIRDGIDPKTPRQAWQYLVGQRRVRRAPTVAYDTPDFVASGANYFDEVEGFYGHPDRYEWKLVGKREMYVPYNNNELITATVSEAYDKFHLNPAKVRWELHRVWEVEATVVAGRRHAVPKRKYYFDEDTALLVLMDGYDAEGKLWRTSQMPNFFVPAVPALLVQQVTVFNLQAGTMSTVQGLNDETYRVVPRKPETFFTGDAVAADAAR</sequence>
<evidence type="ECO:0000256" key="1">
    <source>
        <dbReference type="SAM" id="SignalP"/>
    </source>
</evidence>
<evidence type="ECO:0008006" key="4">
    <source>
        <dbReference type="Google" id="ProtNLM"/>
    </source>
</evidence>
<protein>
    <recommendedName>
        <fullName evidence="4">DUF1329 domain-containing protein</fullName>
    </recommendedName>
</protein>
<dbReference type="InterPro" id="IPR010752">
    <property type="entry name" value="DUF1329"/>
</dbReference>